<proteinExistence type="predicted"/>
<evidence type="ECO:0000313" key="1">
    <source>
        <dbReference type="EMBL" id="RDX51063.1"/>
    </source>
</evidence>
<gene>
    <name evidence="1" type="ORF">OH76DRAFT_1401834</name>
</gene>
<keyword evidence="2" id="KW-1185">Reference proteome</keyword>
<protein>
    <recommendedName>
        <fullName evidence="3">F-box domain-containing protein</fullName>
    </recommendedName>
</protein>
<dbReference type="EMBL" id="KZ857396">
    <property type="protein sequence ID" value="RDX51063.1"/>
    <property type="molecule type" value="Genomic_DNA"/>
</dbReference>
<organism evidence="1 2">
    <name type="scientific">Lentinus brumalis</name>
    <dbReference type="NCBI Taxonomy" id="2498619"/>
    <lineage>
        <taxon>Eukaryota</taxon>
        <taxon>Fungi</taxon>
        <taxon>Dikarya</taxon>
        <taxon>Basidiomycota</taxon>
        <taxon>Agaricomycotina</taxon>
        <taxon>Agaricomycetes</taxon>
        <taxon>Polyporales</taxon>
        <taxon>Polyporaceae</taxon>
        <taxon>Lentinus</taxon>
    </lineage>
</organism>
<dbReference type="STRING" id="139420.A0A371DEW5"/>
<dbReference type="Proteomes" id="UP000256964">
    <property type="component" value="Unassembled WGS sequence"/>
</dbReference>
<dbReference type="OrthoDB" id="2742110at2759"/>
<reference evidence="1 2" key="1">
    <citation type="journal article" date="2018" name="Biotechnol. Biofuels">
        <title>Integrative visual omics of the white-rot fungus Polyporus brumalis exposes the biotechnological potential of its oxidative enzymes for delignifying raw plant biomass.</title>
        <authorList>
            <person name="Miyauchi S."/>
            <person name="Rancon A."/>
            <person name="Drula E."/>
            <person name="Hage H."/>
            <person name="Chaduli D."/>
            <person name="Favel A."/>
            <person name="Grisel S."/>
            <person name="Henrissat B."/>
            <person name="Herpoel-Gimbert I."/>
            <person name="Ruiz-Duenas F.J."/>
            <person name="Chevret D."/>
            <person name="Hainaut M."/>
            <person name="Lin J."/>
            <person name="Wang M."/>
            <person name="Pangilinan J."/>
            <person name="Lipzen A."/>
            <person name="Lesage-Meessen L."/>
            <person name="Navarro D."/>
            <person name="Riley R."/>
            <person name="Grigoriev I.V."/>
            <person name="Zhou S."/>
            <person name="Raouche S."/>
            <person name="Rosso M.N."/>
        </authorList>
    </citation>
    <scope>NUCLEOTIDE SEQUENCE [LARGE SCALE GENOMIC DNA]</scope>
    <source>
        <strain evidence="1 2">BRFM 1820</strain>
    </source>
</reference>
<evidence type="ECO:0000313" key="2">
    <source>
        <dbReference type="Proteomes" id="UP000256964"/>
    </source>
</evidence>
<evidence type="ECO:0008006" key="3">
    <source>
        <dbReference type="Google" id="ProtNLM"/>
    </source>
</evidence>
<sequence length="353" mass="39651">MGQSTALSGQPWLHRDVLDHVFEHGPLDQTLPNAALVCTEWTGPAQAALYREIFFFPLDSRRRDLLLARTMRTCPHLRLYIRRLSLITLWTHSPCEELCDWIARIPAHSLREFHWTWIRGHILPSILSSPAILATTRVQLCGRIYAADKLQPILQLPCLEDLSLELTGHEVGDIKSLAASRLKHLHVYLSVEYGPIVGKLLSVVGHHLESLQVSRKFCFESDKDEELVSAVETHCCHLKHLSMTAPFKAERSLPIVDRLAHRLHSLERLCCSEGTYTSDLFRTLPPNLITLGLFIHGPSLPHESSLLQFLTLVQAAKRRLTTLVITTKDATGPSQSITNACYACGVTVHYCAG</sequence>
<dbReference type="AlphaFoldDB" id="A0A371DEW5"/>
<name>A0A371DEW5_9APHY</name>
<accession>A0A371DEW5</accession>